<dbReference type="EMBL" id="JAUSQU010000003">
    <property type="protein sequence ID" value="MDP9850336.1"/>
    <property type="molecule type" value="Genomic_DNA"/>
</dbReference>
<sequence length="68" mass="7835">MTIDLMDGEHTLGAHREALREFAHRQNGEADQEEAEAAERGEVRDRQAKHRREWVAAEALLNRIDDVL</sequence>
<dbReference type="Proteomes" id="UP001225356">
    <property type="component" value="Unassembled WGS sequence"/>
</dbReference>
<name>A0ABT9QUJ1_9ACTN</name>
<protein>
    <submittedName>
        <fullName evidence="2">Uncharacterized protein</fullName>
    </submittedName>
</protein>
<evidence type="ECO:0000256" key="1">
    <source>
        <dbReference type="SAM" id="MobiDB-lite"/>
    </source>
</evidence>
<reference evidence="2 3" key="1">
    <citation type="submission" date="2023-07" db="EMBL/GenBank/DDBJ databases">
        <title>Sequencing the genomes of 1000 actinobacteria strains.</title>
        <authorList>
            <person name="Klenk H.-P."/>
        </authorList>
    </citation>
    <scope>NUCLEOTIDE SEQUENCE [LARGE SCALE GENOMIC DNA]</scope>
    <source>
        <strain evidence="2 3">DSM 46740</strain>
    </source>
</reference>
<accession>A0ABT9QUJ1</accession>
<proteinExistence type="predicted"/>
<dbReference type="RefSeq" id="WP_307569306.1">
    <property type="nucleotide sequence ID" value="NZ_JAUSQU010000003.1"/>
</dbReference>
<comment type="caution">
    <text evidence="2">The sequence shown here is derived from an EMBL/GenBank/DDBJ whole genome shotgun (WGS) entry which is preliminary data.</text>
</comment>
<gene>
    <name evidence="2" type="ORF">J2853_009632</name>
</gene>
<evidence type="ECO:0000313" key="2">
    <source>
        <dbReference type="EMBL" id="MDP9850336.1"/>
    </source>
</evidence>
<feature type="compositionally biased region" description="Basic and acidic residues" evidence="1">
    <location>
        <begin position="37"/>
        <end position="46"/>
    </location>
</feature>
<keyword evidence="3" id="KW-1185">Reference proteome</keyword>
<evidence type="ECO:0000313" key="3">
    <source>
        <dbReference type="Proteomes" id="UP001225356"/>
    </source>
</evidence>
<organism evidence="2 3">
    <name type="scientific">Streptosporangium lutulentum</name>
    <dbReference type="NCBI Taxonomy" id="1461250"/>
    <lineage>
        <taxon>Bacteria</taxon>
        <taxon>Bacillati</taxon>
        <taxon>Actinomycetota</taxon>
        <taxon>Actinomycetes</taxon>
        <taxon>Streptosporangiales</taxon>
        <taxon>Streptosporangiaceae</taxon>
        <taxon>Streptosporangium</taxon>
    </lineage>
</organism>
<feature type="region of interest" description="Disordered" evidence="1">
    <location>
        <begin position="23"/>
        <end position="49"/>
    </location>
</feature>